<keyword evidence="2 8" id="KW-0645">Protease</keyword>
<dbReference type="EMBL" id="BIFH01000017">
    <property type="protein sequence ID" value="GCD95261.1"/>
    <property type="molecule type" value="Genomic_DNA"/>
</dbReference>
<reference evidence="9 10" key="1">
    <citation type="submission" date="2018-12" db="EMBL/GenBank/DDBJ databases">
        <title>Draft genome sequence of Embleya hyalina NBRC 13850T.</title>
        <authorList>
            <person name="Komaki H."/>
            <person name="Hosoyama A."/>
            <person name="Kimura A."/>
            <person name="Ichikawa N."/>
            <person name="Tamura T."/>
        </authorList>
    </citation>
    <scope>NUCLEOTIDE SEQUENCE [LARGE SCALE GENOMIC DNA]</scope>
    <source>
        <strain evidence="9 10">NBRC 13850</strain>
    </source>
</reference>
<dbReference type="GO" id="GO:0008233">
    <property type="term" value="F:peptidase activity"/>
    <property type="evidence" value="ECO:0007669"/>
    <property type="project" value="UniProtKB-KW"/>
</dbReference>
<evidence type="ECO:0000256" key="6">
    <source>
        <dbReference type="ARBA" id="ARBA00023125"/>
    </source>
</evidence>
<evidence type="ECO:0000256" key="8">
    <source>
        <dbReference type="RuleBase" id="RU364100"/>
    </source>
</evidence>
<evidence type="ECO:0000313" key="10">
    <source>
        <dbReference type="Proteomes" id="UP000286931"/>
    </source>
</evidence>
<protein>
    <recommendedName>
        <fullName evidence="8">Abasic site processing protein</fullName>
        <ecNumber evidence="8">3.4.-.-</ecNumber>
    </recommendedName>
</protein>
<evidence type="ECO:0000256" key="7">
    <source>
        <dbReference type="ARBA" id="ARBA00023239"/>
    </source>
</evidence>
<dbReference type="EC" id="3.4.-.-" evidence="8"/>
<evidence type="ECO:0000256" key="5">
    <source>
        <dbReference type="ARBA" id="ARBA00023124"/>
    </source>
</evidence>
<dbReference type="AlphaFoldDB" id="A0A401YKZ3"/>
<accession>A0A401YKZ3</accession>
<dbReference type="Proteomes" id="UP000286931">
    <property type="component" value="Unassembled WGS sequence"/>
</dbReference>
<evidence type="ECO:0000256" key="2">
    <source>
        <dbReference type="ARBA" id="ARBA00022670"/>
    </source>
</evidence>
<evidence type="ECO:0000256" key="3">
    <source>
        <dbReference type="ARBA" id="ARBA00022763"/>
    </source>
</evidence>
<dbReference type="GO" id="GO:0006508">
    <property type="term" value="P:proteolysis"/>
    <property type="evidence" value="ECO:0007669"/>
    <property type="project" value="UniProtKB-KW"/>
</dbReference>
<keyword evidence="6" id="KW-0238">DNA-binding</keyword>
<keyword evidence="4 8" id="KW-0378">Hydrolase</keyword>
<keyword evidence="5" id="KW-0190">Covalent protein-DNA linkage</keyword>
<sequence length="282" mass="31529">MCGRHPARGTFDAMCGRHPARGTLDAMCGRYASSKSPDDLVEMFEVDRFDPADELPPDWNIAPTKQVYAVLERPVESGGAPTRQLRSVKWGLVPSWAKDPGMGAKMINARSETVHEKPAYRKAFAARRCLLPADGYFEWHTPETAPDGPKGGSRKQPYWIHAADGTEVAFAGLYEWWRDRGRAEDDPLAWLWTCTILTLDAEPELARIHPRMPLVLTRDKWDGWLDPAWTEPEEIRGLLVPPPAGFMTAHPVSTDVNNVRNNAPHLLDAIPPDEVTVDATLF</sequence>
<organism evidence="9 10">
    <name type="scientific">Embleya hyalina</name>
    <dbReference type="NCBI Taxonomy" id="516124"/>
    <lineage>
        <taxon>Bacteria</taxon>
        <taxon>Bacillati</taxon>
        <taxon>Actinomycetota</taxon>
        <taxon>Actinomycetes</taxon>
        <taxon>Kitasatosporales</taxon>
        <taxon>Streptomycetaceae</taxon>
        <taxon>Embleya</taxon>
    </lineage>
</organism>
<comment type="caution">
    <text evidence="9">The sequence shown here is derived from an EMBL/GenBank/DDBJ whole genome shotgun (WGS) entry which is preliminary data.</text>
</comment>
<dbReference type="Pfam" id="PF02586">
    <property type="entry name" value="SRAP"/>
    <property type="match status" value="1"/>
</dbReference>
<proteinExistence type="inferred from homology"/>
<evidence type="ECO:0000256" key="1">
    <source>
        <dbReference type="ARBA" id="ARBA00008136"/>
    </source>
</evidence>
<dbReference type="InterPro" id="IPR003738">
    <property type="entry name" value="SRAP"/>
</dbReference>
<dbReference type="GO" id="GO:0003697">
    <property type="term" value="F:single-stranded DNA binding"/>
    <property type="evidence" value="ECO:0007669"/>
    <property type="project" value="InterPro"/>
</dbReference>
<keyword evidence="3" id="KW-0227">DNA damage</keyword>
<evidence type="ECO:0000313" key="9">
    <source>
        <dbReference type="EMBL" id="GCD95261.1"/>
    </source>
</evidence>
<dbReference type="InterPro" id="IPR036590">
    <property type="entry name" value="SRAP-like"/>
</dbReference>
<gene>
    <name evidence="9" type="ORF">EHYA_02931</name>
</gene>
<dbReference type="GO" id="GO:0106300">
    <property type="term" value="P:protein-DNA covalent cross-linking repair"/>
    <property type="evidence" value="ECO:0007669"/>
    <property type="project" value="InterPro"/>
</dbReference>
<name>A0A401YKZ3_9ACTN</name>
<keyword evidence="7" id="KW-0456">Lyase</keyword>
<dbReference type="Gene3D" id="3.90.1680.10">
    <property type="entry name" value="SOS response associated peptidase-like"/>
    <property type="match status" value="1"/>
</dbReference>
<dbReference type="GO" id="GO:0016829">
    <property type="term" value="F:lyase activity"/>
    <property type="evidence" value="ECO:0007669"/>
    <property type="project" value="UniProtKB-KW"/>
</dbReference>
<dbReference type="PANTHER" id="PTHR13604">
    <property type="entry name" value="DC12-RELATED"/>
    <property type="match status" value="1"/>
</dbReference>
<dbReference type="PANTHER" id="PTHR13604:SF0">
    <property type="entry name" value="ABASIC SITE PROCESSING PROTEIN HMCES"/>
    <property type="match status" value="1"/>
</dbReference>
<comment type="similarity">
    <text evidence="1 8">Belongs to the SOS response-associated peptidase family.</text>
</comment>
<keyword evidence="10" id="KW-1185">Reference proteome</keyword>
<evidence type="ECO:0000256" key="4">
    <source>
        <dbReference type="ARBA" id="ARBA00022801"/>
    </source>
</evidence>
<dbReference type="SUPFAM" id="SSF143081">
    <property type="entry name" value="BB1717-like"/>
    <property type="match status" value="1"/>
</dbReference>